<evidence type="ECO:0000313" key="3">
    <source>
        <dbReference type="Proteomes" id="UP000606786"/>
    </source>
</evidence>
<feature type="region of interest" description="Disordered" evidence="1">
    <location>
        <begin position="70"/>
        <end position="89"/>
    </location>
</feature>
<proteinExistence type="predicted"/>
<feature type="region of interest" description="Disordered" evidence="1">
    <location>
        <begin position="1"/>
        <end position="37"/>
    </location>
</feature>
<accession>A0A811VEN8</accession>
<keyword evidence="3" id="KW-1185">Reference proteome</keyword>
<comment type="caution">
    <text evidence="2">The sequence shown here is derived from an EMBL/GenBank/DDBJ whole genome shotgun (WGS) entry which is preliminary data.</text>
</comment>
<dbReference type="AlphaFoldDB" id="A0A811VEN8"/>
<dbReference type="EMBL" id="CAJHJT010000056">
    <property type="protein sequence ID" value="CAD7012653.1"/>
    <property type="molecule type" value="Genomic_DNA"/>
</dbReference>
<reference evidence="2" key="1">
    <citation type="submission" date="2020-11" db="EMBL/GenBank/DDBJ databases">
        <authorList>
            <person name="Whitehead M."/>
        </authorList>
    </citation>
    <scope>NUCLEOTIDE SEQUENCE</scope>
    <source>
        <strain evidence="2">EGII</strain>
    </source>
</reference>
<feature type="compositionally biased region" description="Basic and acidic residues" evidence="1">
    <location>
        <begin position="10"/>
        <end position="24"/>
    </location>
</feature>
<evidence type="ECO:0000313" key="2">
    <source>
        <dbReference type="EMBL" id="CAD7012653.1"/>
    </source>
</evidence>
<name>A0A811VEN8_CERCA</name>
<sequence>MRNSSSTTKQHIDEKKVNKSRGMEITKNSHSTRKRCAHQSTIKAININRIIWQNHRPVAAISQQTVVNNYNKHNNNSSNNGNFKKTDRLNKKVCVQFTRPPRTPSIQPFRRTNTLRDRLSQADFEIE</sequence>
<organism evidence="2 3">
    <name type="scientific">Ceratitis capitata</name>
    <name type="common">Mediterranean fruit fly</name>
    <name type="synonym">Tephritis capitata</name>
    <dbReference type="NCBI Taxonomy" id="7213"/>
    <lineage>
        <taxon>Eukaryota</taxon>
        <taxon>Metazoa</taxon>
        <taxon>Ecdysozoa</taxon>
        <taxon>Arthropoda</taxon>
        <taxon>Hexapoda</taxon>
        <taxon>Insecta</taxon>
        <taxon>Pterygota</taxon>
        <taxon>Neoptera</taxon>
        <taxon>Endopterygota</taxon>
        <taxon>Diptera</taxon>
        <taxon>Brachycera</taxon>
        <taxon>Muscomorpha</taxon>
        <taxon>Tephritoidea</taxon>
        <taxon>Tephritidae</taxon>
        <taxon>Ceratitis</taxon>
        <taxon>Ceratitis</taxon>
    </lineage>
</organism>
<gene>
    <name evidence="2" type="ORF">CCAP1982_LOCUS20760</name>
</gene>
<dbReference type="Proteomes" id="UP000606786">
    <property type="component" value="Unassembled WGS sequence"/>
</dbReference>
<protein>
    <submittedName>
        <fullName evidence="2">(Mediterranean fruit fly) hypothetical protein</fullName>
    </submittedName>
</protein>
<evidence type="ECO:0000256" key="1">
    <source>
        <dbReference type="SAM" id="MobiDB-lite"/>
    </source>
</evidence>
<feature type="compositionally biased region" description="Low complexity" evidence="1">
    <location>
        <begin position="70"/>
        <end position="82"/>
    </location>
</feature>